<sequence length="217" mass="25293">MKEYKRCKFCSMEMDKSSIKCPHCKKVQTTNLFSKVKSENIIVMALVIVGILTCFYYNTFNLKNLNFNLDSLTDKFNNSEFFQNAFDGLENIDDFFSSDEDSDYESAYDPYYVEDIISDFEDDFDSALDIYDNTDIDLTGNITDFYEDDDSKYIYLDTGSDEYSLYICIPKSDSEDIDYIDSYDIEDEIFYSGTFYYDGDDDSSGTHYFSISDGYLE</sequence>
<dbReference type="EMBL" id="CACRUE010000022">
    <property type="protein sequence ID" value="VYT88915.1"/>
    <property type="molecule type" value="Genomic_DNA"/>
</dbReference>
<evidence type="ECO:0000313" key="2">
    <source>
        <dbReference type="EMBL" id="VYT88915.1"/>
    </source>
</evidence>
<reference evidence="2" key="1">
    <citation type="submission" date="2019-11" db="EMBL/GenBank/DDBJ databases">
        <authorList>
            <person name="Feng L."/>
        </authorList>
    </citation>
    <scope>NUCLEOTIDE SEQUENCE</scope>
    <source>
        <strain evidence="2">IbartlettiiLFYP30</strain>
    </source>
</reference>
<evidence type="ECO:0000256" key="1">
    <source>
        <dbReference type="SAM" id="Phobius"/>
    </source>
</evidence>
<name>A0A6N3A9D4_9FIRM</name>
<dbReference type="RefSeq" id="WP_156530703.1">
    <property type="nucleotide sequence ID" value="NZ_CACRUE010000022.1"/>
</dbReference>
<feature type="transmembrane region" description="Helical" evidence="1">
    <location>
        <begin position="41"/>
        <end position="58"/>
    </location>
</feature>
<accession>A0A6N3A9D4</accession>
<keyword evidence="1" id="KW-0812">Transmembrane</keyword>
<proteinExistence type="predicted"/>
<organism evidence="2">
    <name type="scientific">Intestinibacter bartlettii</name>
    <dbReference type="NCBI Taxonomy" id="261299"/>
    <lineage>
        <taxon>Bacteria</taxon>
        <taxon>Bacillati</taxon>
        <taxon>Bacillota</taxon>
        <taxon>Clostridia</taxon>
        <taxon>Peptostreptococcales</taxon>
        <taxon>Peptostreptococcaceae</taxon>
        <taxon>Intestinibacter</taxon>
    </lineage>
</organism>
<gene>
    <name evidence="2" type="ORF">IBLFYP30_01241</name>
</gene>
<keyword evidence="1" id="KW-0472">Membrane</keyword>
<keyword evidence="1" id="KW-1133">Transmembrane helix</keyword>
<dbReference type="AlphaFoldDB" id="A0A6N3A9D4"/>
<protein>
    <submittedName>
        <fullName evidence="2">Uncharacterized protein</fullName>
    </submittedName>
</protein>